<evidence type="ECO:0000256" key="7">
    <source>
        <dbReference type="RuleBase" id="RU000304"/>
    </source>
</evidence>
<keyword evidence="7" id="KW-0723">Serine/threonine-protein kinase</keyword>
<evidence type="ECO:0000313" key="9">
    <source>
        <dbReference type="Proteomes" id="UP000695026"/>
    </source>
</evidence>
<feature type="domain" description="Protein kinase" evidence="8">
    <location>
        <begin position="142"/>
        <end position="410"/>
    </location>
</feature>
<organism evidence="9 10">
    <name type="scientific">Python bivittatus</name>
    <name type="common">Burmese python</name>
    <name type="synonym">Python molurus bivittatus</name>
    <dbReference type="NCBI Taxonomy" id="176946"/>
    <lineage>
        <taxon>Eukaryota</taxon>
        <taxon>Metazoa</taxon>
        <taxon>Chordata</taxon>
        <taxon>Craniata</taxon>
        <taxon>Vertebrata</taxon>
        <taxon>Euteleostomi</taxon>
        <taxon>Lepidosauria</taxon>
        <taxon>Squamata</taxon>
        <taxon>Bifurcata</taxon>
        <taxon>Unidentata</taxon>
        <taxon>Episquamata</taxon>
        <taxon>Toxicofera</taxon>
        <taxon>Serpentes</taxon>
        <taxon>Henophidia</taxon>
        <taxon>Pythonidae</taxon>
        <taxon>Python</taxon>
    </lineage>
</organism>
<dbReference type="InterPro" id="IPR008271">
    <property type="entry name" value="Ser/Thr_kinase_AS"/>
</dbReference>
<dbReference type="Proteomes" id="UP000695026">
    <property type="component" value="Unplaced"/>
</dbReference>
<evidence type="ECO:0000313" key="10">
    <source>
        <dbReference type="RefSeq" id="XP_007438515.1"/>
    </source>
</evidence>
<dbReference type="PANTHER" id="PTHR11042:SF163">
    <property type="entry name" value="INTERFERON-INDUCED, DOUBLE-STRANDED RNA-ACTIVATED PROTEIN KINASE"/>
    <property type="match status" value="1"/>
</dbReference>
<dbReference type="InterPro" id="IPR011009">
    <property type="entry name" value="Kinase-like_dom_sf"/>
</dbReference>
<evidence type="ECO:0000256" key="5">
    <source>
        <dbReference type="ARBA" id="ARBA00037982"/>
    </source>
</evidence>
<sequence length="443" mass="50702">MTEESTKEGWPPDSGHGSTTEEIINLLQRIGDCISTVYEPEEHLCWFIMLFKRGTCWHVNSVHMTNYKGKSKSWQADEVERINELTPEEAQKIPSIKLSFADSQKALKGASAENKTPLSLDFSMKHQNEGNHTVCKRFLSNFKDIKAIGTGGFGTVFKAKHLLDDKVYAIKRVKLTDNMEKALHEVKFLAVLKHDNILHYCTSWIGEDISYLEDESSNGSYSSEQEDLCQHLFIQTEFCEQGTLEGWIDQRKWVGNYKHDSLTKFQQIVEGVEYMHLKDIFHRDLKPANIFITTEDKIKIGDFGLATSGTGDLATERTIDKGTPSYMAPEQMNNKYGKEVDLFSLGLIFFEMLHPFNTTCEKSMRWQNIREGMLPLEFTNTFPGEAVIIKSLLSTDPSERLSVAALREFLNQNESKQTPSSGFDRVRQSETWIRYILDALYIL</sequence>
<dbReference type="SUPFAM" id="SSF56112">
    <property type="entry name" value="Protein kinase-like (PK-like)"/>
    <property type="match status" value="1"/>
</dbReference>
<dbReference type="PROSITE" id="PS50011">
    <property type="entry name" value="PROTEIN_KINASE_DOM"/>
    <property type="match status" value="1"/>
</dbReference>
<reference evidence="10" key="1">
    <citation type="submission" date="2025-08" db="UniProtKB">
        <authorList>
            <consortium name="RefSeq"/>
        </authorList>
    </citation>
    <scope>IDENTIFICATION</scope>
    <source>
        <tissue evidence="10">Liver</tissue>
    </source>
</reference>
<dbReference type="GO" id="GO:0004694">
    <property type="term" value="F:eukaryotic translation initiation factor 2alpha kinase activity"/>
    <property type="evidence" value="ECO:0007669"/>
    <property type="project" value="TreeGrafter"/>
</dbReference>
<dbReference type="KEGG" id="pbi:103060904"/>
<dbReference type="GO" id="GO:0005524">
    <property type="term" value="F:ATP binding"/>
    <property type="evidence" value="ECO:0007669"/>
    <property type="project" value="UniProtKB-UniRule"/>
</dbReference>
<evidence type="ECO:0000256" key="3">
    <source>
        <dbReference type="ARBA" id="ARBA00022777"/>
    </source>
</evidence>
<evidence type="ECO:0000256" key="2">
    <source>
        <dbReference type="ARBA" id="ARBA00022741"/>
    </source>
</evidence>
<dbReference type="OrthoDB" id="341578at2759"/>
<dbReference type="InterPro" id="IPR017441">
    <property type="entry name" value="Protein_kinase_ATP_BS"/>
</dbReference>
<keyword evidence="1" id="KW-0808">Transferase</keyword>
<evidence type="ECO:0000256" key="1">
    <source>
        <dbReference type="ARBA" id="ARBA00022679"/>
    </source>
</evidence>
<dbReference type="GeneID" id="103060904"/>
<dbReference type="SMART" id="SM00220">
    <property type="entry name" value="S_TKc"/>
    <property type="match status" value="1"/>
</dbReference>
<comment type="similarity">
    <text evidence="5">Belongs to the protein kinase superfamily. Ser/Thr protein kinase family. GCN2 subfamily.</text>
</comment>
<keyword evidence="3" id="KW-0418">Kinase</keyword>
<proteinExistence type="inferred from homology"/>
<evidence type="ECO:0000256" key="6">
    <source>
        <dbReference type="PROSITE-ProRule" id="PRU10141"/>
    </source>
</evidence>
<evidence type="ECO:0000256" key="4">
    <source>
        <dbReference type="ARBA" id="ARBA00022840"/>
    </source>
</evidence>
<dbReference type="OMA" id="CHKANED"/>
<dbReference type="PROSITE" id="PS00108">
    <property type="entry name" value="PROTEIN_KINASE_ST"/>
    <property type="match status" value="1"/>
</dbReference>
<dbReference type="AlphaFoldDB" id="A0A9F2WDH4"/>
<keyword evidence="4 6" id="KW-0067">ATP-binding</keyword>
<dbReference type="PANTHER" id="PTHR11042">
    <property type="entry name" value="EUKARYOTIC TRANSLATION INITIATION FACTOR 2-ALPHA KINASE EIF2-ALPHA KINASE -RELATED"/>
    <property type="match status" value="1"/>
</dbReference>
<dbReference type="Pfam" id="PF00069">
    <property type="entry name" value="Pkinase"/>
    <property type="match status" value="1"/>
</dbReference>
<protein>
    <submittedName>
        <fullName evidence="10">Interferon-induced, double-stranded RNA-activated protein kinase-like</fullName>
    </submittedName>
</protein>
<dbReference type="InterPro" id="IPR050339">
    <property type="entry name" value="CC_SR_Kinase"/>
</dbReference>
<dbReference type="RefSeq" id="XP_007438515.1">
    <property type="nucleotide sequence ID" value="XM_007438453.3"/>
</dbReference>
<feature type="binding site" evidence="6">
    <location>
        <position position="171"/>
    </location>
    <ligand>
        <name>ATP</name>
        <dbReference type="ChEBI" id="CHEBI:30616"/>
    </ligand>
</feature>
<gene>
    <name evidence="10" type="primary">LOC103060904</name>
</gene>
<name>A0A9F2WDH4_PYTBI</name>
<dbReference type="PROSITE" id="PS00107">
    <property type="entry name" value="PROTEIN_KINASE_ATP"/>
    <property type="match status" value="1"/>
</dbReference>
<accession>A0A9F2WDH4</accession>
<evidence type="ECO:0000259" key="8">
    <source>
        <dbReference type="PROSITE" id="PS50011"/>
    </source>
</evidence>
<dbReference type="GO" id="GO:0005737">
    <property type="term" value="C:cytoplasm"/>
    <property type="evidence" value="ECO:0007669"/>
    <property type="project" value="TreeGrafter"/>
</dbReference>
<keyword evidence="2 6" id="KW-0547">Nucleotide-binding</keyword>
<keyword evidence="9" id="KW-1185">Reference proteome</keyword>
<dbReference type="Gene3D" id="3.30.200.20">
    <property type="entry name" value="Phosphorylase Kinase, domain 1"/>
    <property type="match status" value="1"/>
</dbReference>
<dbReference type="Gene3D" id="1.10.510.10">
    <property type="entry name" value="Transferase(Phosphotransferase) domain 1"/>
    <property type="match status" value="1"/>
</dbReference>
<dbReference type="InterPro" id="IPR000719">
    <property type="entry name" value="Prot_kinase_dom"/>
</dbReference>
<dbReference type="GO" id="GO:0005634">
    <property type="term" value="C:nucleus"/>
    <property type="evidence" value="ECO:0007669"/>
    <property type="project" value="TreeGrafter"/>
</dbReference>